<dbReference type="PANTHER" id="PTHR44252">
    <property type="entry name" value="D-ERYTHRULOSE REDUCTASE"/>
    <property type="match status" value="1"/>
</dbReference>
<reference evidence="4 5" key="1">
    <citation type="submission" date="2021-01" db="EMBL/GenBank/DDBJ databases">
        <title>Diatom-associated Roseobacters Show Island Model of Population Structure.</title>
        <authorList>
            <person name="Qu L."/>
            <person name="Feng X."/>
            <person name="Chen Y."/>
            <person name="Li L."/>
            <person name="Wang X."/>
            <person name="Hu Z."/>
            <person name="Wang H."/>
            <person name="Luo H."/>
        </authorList>
    </citation>
    <scope>NUCLEOTIDE SEQUENCE [LARGE SCALE GENOMIC DNA]</scope>
    <source>
        <strain evidence="4 5">TR60-84</strain>
    </source>
</reference>
<dbReference type="GO" id="GO:0006006">
    <property type="term" value="P:glucose metabolic process"/>
    <property type="evidence" value="ECO:0007669"/>
    <property type="project" value="TreeGrafter"/>
</dbReference>
<gene>
    <name evidence="4" type="ORF">JQV55_12955</name>
</gene>
<evidence type="ECO:0000256" key="3">
    <source>
        <dbReference type="ARBA" id="ARBA00022857"/>
    </source>
</evidence>
<evidence type="ECO:0000313" key="5">
    <source>
        <dbReference type="Proteomes" id="UP000732193"/>
    </source>
</evidence>
<name>A0AAE2VZT8_9RHOB</name>
<evidence type="ECO:0000313" key="4">
    <source>
        <dbReference type="EMBL" id="MBM1714472.1"/>
    </source>
</evidence>
<dbReference type="GO" id="GO:0005997">
    <property type="term" value="P:xylulose metabolic process"/>
    <property type="evidence" value="ECO:0007669"/>
    <property type="project" value="TreeGrafter"/>
</dbReference>
<dbReference type="InterPro" id="IPR036291">
    <property type="entry name" value="NAD(P)-bd_dom_sf"/>
</dbReference>
<dbReference type="EMBL" id="JAFBRM010000003">
    <property type="protein sequence ID" value="MBM1714472.1"/>
    <property type="molecule type" value="Genomic_DNA"/>
</dbReference>
<dbReference type="PROSITE" id="PS51257">
    <property type="entry name" value="PROKAR_LIPOPROTEIN"/>
    <property type="match status" value="1"/>
</dbReference>
<dbReference type="AlphaFoldDB" id="A0AAE2VZT8"/>
<protein>
    <submittedName>
        <fullName evidence="4">SDR family oxidoreductase</fullName>
    </submittedName>
</protein>
<dbReference type="PROSITE" id="PS00061">
    <property type="entry name" value="ADH_SHORT"/>
    <property type="match status" value="1"/>
</dbReference>
<dbReference type="PRINTS" id="PR00080">
    <property type="entry name" value="SDRFAMILY"/>
</dbReference>
<accession>A0AAE2VZT8</accession>
<organism evidence="4 5">
    <name type="scientific">Sulfitobacter geojensis</name>
    <dbReference type="NCBI Taxonomy" id="1342299"/>
    <lineage>
        <taxon>Bacteria</taxon>
        <taxon>Pseudomonadati</taxon>
        <taxon>Pseudomonadota</taxon>
        <taxon>Alphaproteobacteria</taxon>
        <taxon>Rhodobacterales</taxon>
        <taxon>Roseobacteraceae</taxon>
        <taxon>Sulfitobacter</taxon>
    </lineage>
</organism>
<keyword evidence="5" id="KW-1185">Reference proteome</keyword>
<dbReference type="Gene3D" id="3.40.50.720">
    <property type="entry name" value="NAD(P)-binding Rossmann-like Domain"/>
    <property type="match status" value="1"/>
</dbReference>
<evidence type="ECO:0000256" key="2">
    <source>
        <dbReference type="ARBA" id="ARBA00011881"/>
    </source>
</evidence>
<dbReference type="GO" id="GO:0004090">
    <property type="term" value="F:carbonyl reductase (NADPH) activity"/>
    <property type="evidence" value="ECO:0007669"/>
    <property type="project" value="TreeGrafter"/>
</dbReference>
<dbReference type="GO" id="GO:0050038">
    <property type="term" value="F:L-xylulose reductase (NADPH) activity"/>
    <property type="evidence" value="ECO:0007669"/>
    <property type="project" value="TreeGrafter"/>
</dbReference>
<dbReference type="Proteomes" id="UP000732193">
    <property type="component" value="Unassembled WGS sequence"/>
</dbReference>
<comment type="caution">
    <text evidence="4">The sequence shown here is derived from an EMBL/GenBank/DDBJ whole genome shotgun (WGS) entry which is preliminary data.</text>
</comment>
<dbReference type="InterPro" id="IPR002347">
    <property type="entry name" value="SDR_fam"/>
</dbReference>
<dbReference type="FunFam" id="3.40.50.720:FF:000084">
    <property type="entry name" value="Short-chain dehydrogenase reductase"/>
    <property type="match status" value="1"/>
</dbReference>
<dbReference type="Pfam" id="PF13561">
    <property type="entry name" value="adh_short_C2"/>
    <property type="match status" value="1"/>
</dbReference>
<comment type="subunit">
    <text evidence="2">Homotetramer.</text>
</comment>
<evidence type="ECO:0000256" key="1">
    <source>
        <dbReference type="ARBA" id="ARBA00006484"/>
    </source>
</evidence>
<keyword evidence="3" id="KW-0521">NADP</keyword>
<dbReference type="InterPro" id="IPR051737">
    <property type="entry name" value="L-xylulose/Carbonyl_redctase"/>
</dbReference>
<dbReference type="PRINTS" id="PR00081">
    <property type="entry name" value="GDHRDH"/>
</dbReference>
<comment type="similarity">
    <text evidence="1">Belongs to the short-chain dehydrogenases/reductases (SDR) family.</text>
</comment>
<proteinExistence type="inferred from homology"/>
<dbReference type="InterPro" id="IPR020904">
    <property type="entry name" value="Sc_DH/Rdtase_CS"/>
</dbReference>
<dbReference type="SUPFAM" id="SSF51735">
    <property type="entry name" value="NAD(P)-binding Rossmann-fold domains"/>
    <property type="match status" value="1"/>
</dbReference>
<dbReference type="RefSeq" id="WP_203242583.1">
    <property type="nucleotide sequence ID" value="NZ_JAFBRH010000003.1"/>
</dbReference>
<dbReference type="PANTHER" id="PTHR44252:SF3">
    <property type="entry name" value="D-ERYTHRULOSE REDUCTASE-RELATED"/>
    <property type="match status" value="1"/>
</dbReference>
<sequence length="255" mass="26646">MKTLPQTPKFDLTGKRALVTGASSGIGLGCAVALAEAGAHVVCAARRGDVLEKLVSAMTDKGFSAEALELDIADQPALSAAMKAQETFDVVLNAAGMARHAPALDATPEDFDAVMNVNVRAAYFLSVEAAQGMIAAGKGGSIIHISSQMGHVGGIERSVYCTSKHAVEGMVKAMAVEWGKAGIRINTICPTFVRTALTQPTFDNPERFAWIMDKIKLPRVAEVEDIMGAALFLASDASAMVTGTAMMVDGGWTAD</sequence>